<name>A0ABX0G4H8_9RHOB</name>
<reference evidence="1 2" key="1">
    <citation type="journal article" date="2022" name="Microorganisms">
        <title>Genome Sequence and Characterization of a Xanthorhodopsin-Containing, Aerobic Anoxygenic Phototrophic Rhodobacter Species, Isolated from Mesophilic Conditions at Yellowstone National Park.</title>
        <authorList>
            <person name="Kyndt J.A."/>
            <person name="Robertson S."/>
            <person name="Shoffstall I.B."/>
            <person name="Ramaley R.F."/>
            <person name="Meyer T.E."/>
        </authorList>
    </citation>
    <scope>NUCLEOTIDE SEQUENCE [LARGE SCALE GENOMIC DNA]</scope>
    <source>
        <strain evidence="1 2">M37P</strain>
    </source>
</reference>
<evidence type="ECO:0000313" key="2">
    <source>
        <dbReference type="Proteomes" id="UP001515660"/>
    </source>
</evidence>
<dbReference type="RefSeq" id="WP_166402153.1">
    <property type="nucleotide sequence ID" value="NZ_JAANHS010000003.1"/>
</dbReference>
<sequence>MAVFLVCLLLRKRAYSLSQCQIFMLHVQSKLGHGNPAMQPTHDAWQDFVIYFRSFPTGPHPMPLSCAEWSDSASAK</sequence>
<evidence type="ECO:0008006" key="3">
    <source>
        <dbReference type="Google" id="ProtNLM"/>
    </source>
</evidence>
<dbReference type="EMBL" id="JAANHS010000003">
    <property type="protein sequence ID" value="NHB76104.1"/>
    <property type="molecule type" value="Genomic_DNA"/>
</dbReference>
<organism evidence="1 2">
    <name type="scientific">Rhodobacter calidifons</name>
    <dbReference type="NCBI Taxonomy" id="2715277"/>
    <lineage>
        <taxon>Bacteria</taxon>
        <taxon>Pseudomonadati</taxon>
        <taxon>Pseudomonadota</taxon>
        <taxon>Alphaproteobacteria</taxon>
        <taxon>Rhodobacterales</taxon>
        <taxon>Rhodobacter group</taxon>
        <taxon>Rhodobacter</taxon>
    </lineage>
</organism>
<comment type="caution">
    <text evidence="1">The sequence shown here is derived from an EMBL/GenBank/DDBJ whole genome shotgun (WGS) entry which is preliminary data.</text>
</comment>
<evidence type="ECO:0000313" key="1">
    <source>
        <dbReference type="EMBL" id="NHB76104.1"/>
    </source>
</evidence>
<accession>A0ABX0G4H8</accession>
<dbReference type="Proteomes" id="UP001515660">
    <property type="component" value="Unassembled WGS sequence"/>
</dbReference>
<protein>
    <recommendedName>
        <fullName evidence="3">Integrase-like protein</fullName>
    </recommendedName>
</protein>
<gene>
    <name evidence="1" type="ORF">G8O29_05025</name>
</gene>
<proteinExistence type="predicted"/>
<keyword evidence="2" id="KW-1185">Reference proteome</keyword>